<dbReference type="EMBL" id="ML208346">
    <property type="protein sequence ID" value="TFK68700.1"/>
    <property type="molecule type" value="Genomic_DNA"/>
</dbReference>
<gene>
    <name evidence="1" type="ORF">BDN72DRAFT_820974</name>
</gene>
<name>A0ACD3ASK5_9AGAR</name>
<proteinExistence type="predicted"/>
<protein>
    <submittedName>
        <fullName evidence="1">Uncharacterized protein</fullName>
    </submittedName>
</protein>
<accession>A0ACD3ASK5</accession>
<reference evidence="1 2" key="1">
    <citation type="journal article" date="2019" name="Nat. Ecol. Evol.">
        <title>Megaphylogeny resolves global patterns of mushroom evolution.</title>
        <authorList>
            <person name="Varga T."/>
            <person name="Krizsan K."/>
            <person name="Foldi C."/>
            <person name="Dima B."/>
            <person name="Sanchez-Garcia M."/>
            <person name="Sanchez-Ramirez S."/>
            <person name="Szollosi G.J."/>
            <person name="Szarkandi J.G."/>
            <person name="Papp V."/>
            <person name="Albert L."/>
            <person name="Andreopoulos W."/>
            <person name="Angelini C."/>
            <person name="Antonin V."/>
            <person name="Barry K.W."/>
            <person name="Bougher N.L."/>
            <person name="Buchanan P."/>
            <person name="Buyck B."/>
            <person name="Bense V."/>
            <person name="Catcheside P."/>
            <person name="Chovatia M."/>
            <person name="Cooper J."/>
            <person name="Damon W."/>
            <person name="Desjardin D."/>
            <person name="Finy P."/>
            <person name="Geml J."/>
            <person name="Haridas S."/>
            <person name="Hughes K."/>
            <person name="Justo A."/>
            <person name="Karasinski D."/>
            <person name="Kautmanova I."/>
            <person name="Kiss B."/>
            <person name="Kocsube S."/>
            <person name="Kotiranta H."/>
            <person name="LaButti K.M."/>
            <person name="Lechner B.E."/>
            <person name="Liimatainen K."/>
            <person name="Lipzen A."/>
            <person name="Lukacs Z."/>
            <person name="Mihaltcheva S."/>
            <person name="Morgado L.N."/>
            <person name="Niskanen T."/>
            <person name="Noordeloos M.E."/>
            <person name="Ohm R.A."/>
            <person name="Ortiz-Santana B."/>
            <person name="Ovrebo C."/>
            <person name="Racz N."/>
            <person name="Riley R."/>
            <person name="Savchenko A."/>
            <person name="Shiryaev A."/>
            <person name="Soop K."/>
            <person name="Spirin V."/>
            <person name="Szebenyi C."/>
            <person name="Tomsovsky M."/>
            <person name="Tulloss R.E."/>
            <person name="Uehling J."/>
            <person name="Grigoriev I.V."/>
            <person name="Vagvolgyi C."/>
            <person name="Papp T."/>
            <person name="Martin F.M."/>
            <person name="Miettinen O."/>
            <person name="Hibbett D.S."/>
            <person name="Nagy L.G."/>
        </authorList>
    </citation>
    <scope>NUCLEOTIDE SEQUENCE [LARGE SCALE GENOMIC DNA]</scope>
    <source>
        <strain evidence="1 2">NL-1719</strain>
    </source>
</reference>
<evidence type="ECO:0000313" key="2">
    <source>
        <dbReference type="Proteomes" id="UP000308600"/>
    </source>
</evidence>
<dbReference type="Proteomes" id="UP000308600">
    <property type="component" value="Unassembled WGS sequence"/>
</dbReference>
<evidence type="ECO:0000313" key="1">
    <source>
        <dbReference type="EMBL" id="TFK68700.1"/>
    </source>
</evidence>
<sequence>MQATLDTYSLKPFIRALTCLSRYGDELTLYATFESLSLSATNSSKSAYCRFKFDRQFFSKYTVKVPQTRQGTTAEDPSVSGQFFAKALLSILKHRTVEKAVDKCEFSVTEGNPDETVDDLESRLTLRLHCKHGVVKTHRLTLMTSISLLAPGALEGSNESCISIGPKAIKDMLEHFPLARGGKGDPQLVWTFGNSEVALRSIESSLELKGLSHLNTEITLSAEEFDVYDISSPLTIAFHLREFNATIAYADSMSLALELRFTDATAPLFVNVEGDHLESLFVLSTSQVHSQNLGDNTIANANNVDGEGSNLRTVRVKKPMKAAHRAEIPPKPHNSGPTSSSQSHFQGPPESNTPQDANTSLRQQEPLFLQSLSQESVMQAEIEPPAHNEHTESSQRLQLDALDTIDGAEIAPTQASISNFSNGFHPLFED</sequence>
<organism evidence="1 2">
    <name type="scientific">Pluteus cervinus</name>
    <dbReference type="NCBI Taxonomy" id="181527"/>
    <lineage>
        <taxon>Eukaryota</taxon>
        <taxon>Fungi</taxon>
        <taxon>Dikarya</taxon>
        <taxon>Basidiomycota</taxon>
        <taxon>Agaricomycotina</taxon>
        <taxon>Agaricomycetes</taxon>
        <taxon>Agaricomycetidae</taxon>
        <taxon>Agaricales</taxon>
        <taxon>Pluteineae</taxon>
        <taxon>Pluteaceae</taxon>
        <taxon>Pluteus</taxon>
    </lineage>
</organism>
<keyword evidence="2" id="KW-1185">Reference proteome</keyword>